<proteinExistence type="predicted"/>
<accession>A0A1S9P8Z6</accession>
<dbReference type="AlphaFoldDB" id="A0A1S9P8Z6"/>
<dbReference type="STRING" id="1792845.BC343_14915"/>
<dbReference type="EMBL" id="MBTF01000036">
    <property type="protein sequence ID" value="OOQ57389.1"/>
    <property type="molecule type" value="Genomic_DNA"/>
</dbReference>
<dbReference type="Proteomes" id="UP000189739">
    <property type="component" value="Unassembled WGS sequence"/>
</dbReference>
<dbReference type="RefSeq" id="WP_078350686.1">
    <property type="nucleotide sequence ID" value="NZ_MBTF01000036.1"/>
</dbReference>
<evidence type="ECO:0000313" key="2">
    <source>
        <dbReference type="Proteomes" id="UP000189739"/>
    </source>
</evidence>
<comment type="caution">
    <text evidence="1">The sequence shown here is derived from an EMBL/GenBank/DDBJ whole genome shotgun (WGS) entry which is preliminary data.</text>
</comment>
<organism evidence="1 2">
    <name type="scientific">Mucilaginibacter pedocola</name>
    <dbReference type="NCBI Taxonomy" id="1792845"/>
    <lineage>
        <taxon>Bacteria</taxon>
        <taxon>Pseudomonadati</taxon>
        <taxon>Bacteroidota</taxon>
        <taxon>Sphingobacteriia</taxon>
        <taxon>Sphingobacteriales</taxon>
        <taxon>Sphingobacteriaceae</taxon>
        <taxon>Mucilaginibacter</taxon>
    </lineage>
</organism>
<sequence length="211" mass="24460">MPRKQKTSVNTRRQRLKDLNSNQKITPSDKLITLADKHLISDKHIVSSIYAKILSHSKTLNTISSLKNIVNLRRHNSFNLFYYKGFKNKMINQKTLSGIPSFHSETRKLLIDILRKAGYYDNLTNPQSYQRRFALMKHPVEETSLEVCEPLEEFEILNRYSIISKFLSNGFDGLIKSPLDEQIIQEFSSLSVAEQECEFKKLKKAVFDFAG</sequence>
<evidence type="ECO:0000313" key="1">
    <source>
        <dbReference type="EMBL" id="OOQ57389.1"/>
    </source>
</evidence>
<keyword evidence="2" id="KW-1185">Reference proteome</keyword>
<name>A0A1S9P8Z6_9SPHI</name>
<reference evidence="1 2" key="1">
    <citation type="submission" date="2016-07" db="EMBL/GenBank/DDBJ databases">
        <title>Genomic analysis of zinc-resistant bacterium Mucilaginibacter pedocola TBZ30.</title>
        <authorList>
            <person name="Huang J."/>
            <person name="Tang J."/>
        </authorList>
    </citation>
    <scope>NUCLEOTIDE SEQUENCE [LARGE SCALE GENOMIC DNA]</scope>
    <source>
        <strain evidence="1 2">TBZ30</strain>
    </source>
</reference>
<protein>
    <submittedName>
        <fullName evidence="1">Uncharacterized protein</fullName>
    </submittedName>
</protein>
<gene>
    <name evidence="1" type="ORF">BC343_14915</name>
</gene>